<evidence type="ECO:0000313" key="4">
    <source>
        <dbReference type="Proteomes" id="UP001311232"/>
    </source>
</evidence>
<evidence type="ECO:0000313" key="3">
    <source>
        <dbReference type="EMBL" id="KAK5621619.1"/>
    </source>
</evidence>
<keyword evidence="4" id="KW-1185">Reference proteome</keyword>
<organism evidence="3 4">
    <name type="scientific">Crenichthys baileyi</name>
    <name type="common">White River springfish</name>
    <dbReference type="NCBI Taxonomy" id="28760"/>
    <lineage>
        <taxon>Eukaryota</taxon>
        <taxon>Metazoa</taxon>
        <taxon>Chordata</taxon>
        <taxon>Craniata</taxon>
        <taxon>Vertebrata</taxon>
        <taxon>Euteleostomi</taxon>
        <taxon>Actinopterygii</taxon>
        <taxon>Neopterygii</taxon>
        <taxon>Teleostei</taxon>
        <taxon>Neoteleostei</taxon>
        <taxon>Acanthomorphata</taxon>
        <taxon>Ovalentaria</taxon>
        <taxon>Atherinomorphae</taxon>
        <taxon>Cyprinodontiformes</taxon>
        <taxon>Goodeidae</taxon>
        <taxon>Crenichthys</taxon>
    </lineage>
</organism>
<accession>A0AAV9SJV2</accession>
<gene>
    <name evidence="3" type="ORF">CRENBAI_025665</name>
</gene>
<keyword evidence="2" id="KW-0812">Transmembrane</keyword>
<evidence type="ECO:0000256" key="1">
    <source>
        <dbReference type="SAM" id="MobiDB-lite"/>
    </source>
</evidence>
<reference evidence="3 4" key="1">
    <citation type="submission" date="2021-06" db="EMBL/GenBank/DDBJ databases">
        <authorList>
            <person name="Palmer J.M."/>
        </authorList>
    </citation>
    <scope>NUCLEOTIDE SEQUENCE [LARGE SCALE GENOMIC DNA]</scope>
    <source>
        <strain evidence="3 4">MEX-2019</strain>
        <tissue evidence="3">Muscle</tissue>
    </source>
</reference>
<name>A0AAV9SJV2_9TELE</name>
<keyword evidence="2" id="KW-0472">Membrane</keyword>
<protein>
    <submittedName>
        <fullName evidence="3">Uncharacterized protein</fullName>
    </submittedName>
</protein>
<evidence type="ECO:0000256" key="2">
    <source>
        <dbReference type="SAM" id="Phobius"/>
    </source>
</evidence>
<proteinExistence type="predicted"/>
<comment type="caution">
    <text evidence="3">The sequence shown here is derived from an EMBL/GenBank/DDBJ whole genome shotgun (WGS) entry which is preliminary data.</text>
</comment>
<dbReference type="Proteomes" id="UP001311232">
    <property type="component" value="Unassembled WGS sequence"/>
</dbReference>
<feature type="region of interest" description="Disordered" evidence="1">
    <location>
        <begin position="74"/>
        <end position="112"/>
    </location>
</feature>
<sequence length="112" mass="12228">MTTSCGFSSTEGPDNQRIYWIAAGVSAVFVTFVAAGSWMIKQRYLGEKASVRQTQGSIKEEEVQYTPINFKDKRHSLGENIPESSGSGDRSNLTTVYAKLEHPNPPTDAANA</sequence>
<dbReference type="EMBL" id="JAHHUM010000298">
    <property type="protein sequence ID" value="KAK5621619.1"/>
    <property type="molecule type" value="Genomic_DNA"/>
</dbReference>
<dbReference type="AlphaFoldDB" id="A0AAV9SJV2"/>
<feature type="compositionally biased region" description="Polar residues" evidence="1">
    <location>
        <begin position="82"/>
        <end position="95"/>
    </location>
</feature>
<feature type="transmembrane region" description="Helical" evidence="2">
    <location>
        <begin position="18"/>
        <end position="40"/>
    </location>
</feature>
<keyword evidence="2" id="KW-1133">Transmembrane helix</keyword>